<gene>
    <name evidence="2" type="ORF">JOF36_005904</name>
</gene>
<keyword evidence="1" id="KW-0812">Transmembrane</keyword>
<dbReference type="EMBL" id="JAGINU010000001">
    <property type="protein sequence ID" value="MBP2370208.1"/>
    <property type="molecule type" value="Genomic_DNA"/>
</dbReference>
<accession>A0ABS4W2N5</accession>
<dbReference type="Proteomes" id="UP001519295">
    <property type="component" value="Unassembled WGS sequence"/>
</dbReference>
<reference evidence="2 3" key="1">
    <citation type="submission" date="2021-03" db="EMBL/GenBank/DDBJ databases">
        <title>Sequencing the genomes of 1000 actinobacteria strains.</title>
        <authorList>
            <person name="Klenk H.-P."/>
        </authorList>
    </citation>
    <scope>NUCLEOTIDE SEQUENCE [LARGE SCALE GENOMIC DNA]</scope>
    <source>
        <strain evidence="2 3">DSM 45256</strain>
    </source>
</reference>
<keyword evidence="1" id="KW-1133">Transmembrane helix</keyword>
<evidence type="ECO:0000256" key="1">
    <source>
        <dbReference type="SAM" id="Phobius"/>
    </source>
</evidence>
<proteinExistence type="predicted"/>
<sequence length="30" mass="3374">MDVDRWLRNGVTTVCVFCLLVIALVLVLVL</sequence>
<keyword evidence="1" id="KW-0472">Membrane</keyword>
<feature type="transmembrane region" description="Helical" evidence="1">
    <location>
        <begin position="6"/>
        <end position="29"/>
    </location>
</feature>
<evidence type="ECO:0000313" key="2">
    <source>
        <dbReference type="EMBL" id="MBP2370208.1"/>
    </source>
</evidence>
<evidence type="ECO:0000313" key="3">
    <source>
        <dbReference type="Proteomes" id="UP001519295"/>
    </source>
</evidence>
<comment type="caution">
    <text evidence="2">The sequence shown here is derived from an EMBL/GenBank/DDBJ whole genome shotgun (WGS) entry which is preliminary data.</text>
</comment>
<keyword evidence="3" id="KW-1185">Reference proteome</keyword>
<organism evidence="2 3">
    <name type="scientific">Pseudonocardia parietis</name>
    <dbReference type="NCBI Taxonomy" id="570936"/>
    <lineage>
        <taxon>Bacteria</taxon>
        <taxon>Bacillati</taxon>
        <taxon>Actinomycetota</taxon>
        <taxon>Actinomycetes</taxon>
        <taxon>Pseudonocardiales</taxon>
        <taxon>Pseudonocardiaceae</taxon>
        <taxon>Pseudonocardia</taxon>
    </lineage>
</organism>
<protein>
    <submittedName>
        <fullName evidence="2">Uncharacterized protein</fullName>
    </submittedName>
</protein>
<name>A0ABS4W2N5_9PSEU</name>